<dbReference type="EMBL" id="JAPDDR010000010">
    <property type="protein sequence ID" value="MCW1915571.1"/>
    <property type="molecule type" value="Genomic_DNA"/>
</dbReference>
<evidence type="ECO:0000313" key="3">
    <source>
        <dbReference type="Proteomes" id="UP001165653"/>
    </source>
</evidence>
<evidence type="ECO:0000313" key="2">
    <source>
        <dbReference type="EMBL" id="MCW1915571.1"/>
    </source>
</evidence>
<dbReference type="RefSeq" id="WP_264515124.1">
    <property type="nucleotide sequence ID" value="NZ_JAPDDR010000010.1"/>
</dbReference>
<keyword evidence="1" id="KW-0732">Signal</keyword>
<gene>
    <name evidence="2" type="ORF">OJ996_18440</name>
</gene>
<accession>A0ABT3G7W2</accession>
<dbReference type="Proteomes" id="UP001165653">
    <property type="component" value="Unassembled WGS sequence"/>
</dbReference>
<keyword evidence="3" id="KW-1185">Reference proteome</keyword>
<comment type="caution">
    <text evidence="2">The sequence shown here is derived from an EMBL/GenBank/DDBJ whole genome shotgun (WGS) entry which is preliminary data.</text>
</comment>
<organism evidence="2 3">
    <name type="scientific">Luteolibacter rhizosphaerae</name>
    <dbReference type="NCBI Taxonomy" id="2989719"/>
    <lineage>
        <taxon>Bacteria</taxon>
        <taxon>Pseudomonadati</taxon>
        <taxon>Verrucomicrobiota</taxon>
        <taxon>Verrucomicrobiia</taxon>
        <taxon>Verrucomicrobiales</taxon>
        <taxon>Verrucomicrobiaceae</taxon>
        <taxon>Luteolibacter</taxon>
    </lineage>
</organism>
<reference evidence="2" key="1">
    <citation type="submission" date="2022-10" db="EMBL/GenBank/DDBJ databases">
        <title>Luteolibacter sp. GHJ8, whole genome shotgun sequencing project.</title>
        <authorList>
            <person name="Zhao G."/>
            <person name="Shen L."/>
        </authorList>
    </citation>
    <scope>NUCLEOTIDE SEQUENCE</scope>
    <source>
        <strain evidence="2">GHJ8</strain>
    </source>
</reference>
<feature type="chain" id="PRO_5046074996" description="Lipoprotein" evidence="1">
    <location>
        <begin position="21"/>
        <end position="125"/>
    </location>
</feature>
<dbReference type="PROSITE" id="PS51257">
    <property type="entry name" value="PROKAR_LIPOPROTEIN"/>
    <property type="match status" value="1"/>
</dbReference>
<protein>
    <recommendedName>
        <fullName evidence="4">Lipoprotein</fullName>
    </recommendedName>
</protein>
<proteinExistence type="predicted"/>
<feature type="signal peptide" evidence="1">
    <location>
        <begin position="1"/>
        <end position="20"/>
    </location>
</feature>
<name>A0ABT3G7W2_9BACT</name>
<evidence type="ECO:0000256" key="1">
    <source>
        <dbReference type="SAM" id="SignalP"/>
    </source>
</evidence>
<evidence type="ECO:0008006" key="4">
    <source>
        <dbReference type="Google" id="ProtNLM"/>
    </source>
</evidence>
<sequence length="125" mass="13950">MNTFRSIVGAVVLTAGACFAAEPSPLLEAPAAKLISLQTEGRQEQVVIAAILEGTVKDGPFEATHARRVIAVHPTPENGKMVRRMCTYNFLWNEAYGWFTYEKREERGGDALWIWSELRGEVVVR</sequence>